<evidence type="ECO:0000256" key="2">
    <source>
        <dbReference type="ARBA" id="ARBA00022722"/>
    </source>
</evidence>
<gene>
    <name evidence="7" type="ORF">GKIL_3632</name>
</gene>
<keyword evidence="5" id="KW-0812">Transmembrane</keyword>
<dbReference type="SMART" id="SM00670">
    <property type="entry name" value="PINc"/>
    <property type="match status" value="1"/>
</dbReference>
<comment type="cofactor">
    <cofactor evidence="1">
        <name>Mg(2+)</name>
        <dbReference type="ChEBI" id="CHEBI:18420"/>
    </cofactor>
</comment>
<proteinExistence type="predicted"/>
<dbReference type="PROSITE" id="PS50926">
    <property type="entry name" value="TRAM"/>
    <property type="match status" value="1"/>
</dbReference>
<keyword evidence="8" id="KW-1185">Reference proteome</keyword>
<dbReference type="PANTHER" id="PTHR11603:SF147">
    <property type="entry name" value="MEMBRANE PROTEIN"/>
    <property type="match status" value="1"/>
</dbReference>
<feature type="domain" description="TRAM" evidence="6">
    <location>
        <begin position="288"/>
        <end position="349"/>
    </location>
</feature>
<keyword evidence="2" id="KW-0540">Nuclease</keyword>
<dbReference type="EMBL" id="CP003587">
    <property type="protein sequence ID" value="AGY59878.1"/>
    <property type="molecule type" value="Genomic_DNA"/>
</dbReference>
<evidence type="ECO:0000256" key="4">
    <source>
        <dbReference type="ARBA" id="ARBA00022842"/>
    </source>
</evidence>
<dbReference type="STRING" id="1183438.GKIL_3632"/>
<dbReference type="Pfam" id="PF01850">
    <property type="entry name" value="PIN"/>
    <property type="match status" value="1"/>
</dbReference>
<dbReference type="InterPro" id="IPR052041">
    <property type="entry name" value="Nucleic_acid_metab_PIN/TRAM"/>
</dbReference>
<feature type="transmembrane region" description="Helical" evidence="5">
    <location>
        <begin position="40"/>
        <end position="61"/>
    </location>
</feature>
<dbReference type="Proteomes" id="UP000017396">
    <property type="component" value="Chromosome"/>
</dbReference>
<keyword evidence="4" id="KW-0460">Magnesium</keyword>
<dbReference type="PATRIC" id="fig|1183438.3.peg.3569"/>
<keyword evidence="5" id="KW-0472">Membrane</keyword>
<dbReference type="RefSeq" id="WP_023175191.1">
    <property type="nucleotide sequence ID" value="NC_022600.1"/>
</dbReference>
<keyword evidence="3" id="KW-0378">Hydrolase</keyword>
<name>U5QLY8_GLOK1</name>
<dbReference type="SUPFAM" id="SSF88723">
    <property type="entry name" value="PIN domain-like"/>
    <property type="match status" value="1"/>
</dbReference>
<evidence type="ECO:0000256" key="1">
    <source>
        <dbReference type="ARBA" id="ARBA00001946"/>
    </source>
</evidence>
<feature type="transmembrane region" description="Helical" evidence="5">
    <location>
        <begin position="108"/>
        <end position="129"/>
    </location>
</feature>
<reference evidence="7 8" key="1">
    <citation type="journal article" date="2013" name="PLoS ONE">
        <title>Cultivation and Complete Genome Sequencing of Gloeobacter kilaueensis sp. nov., from a Lava Cave in Kilauea Caldera, Hawai'i.</title>
        <authorList>
            <person name="Saw J.H."/>
            <person name="Schatz M."/>
            <person name="Brown M.V."/>
            <person name="Kunkel D.D."/>
            <person name="Foster J.S."/>
            <person name="Shick H."/>
            <person name="Christensen S."/>
            <person name="Hou S."/>
            <person name="Wan X."/>
            <person name="Donachie S.P."/>
        </authorList>
    </citation>
    <scope>NUCLEOTIDE SEQUENCE [LARGE SCALE GENOMIC DNA]</scope>
    <source>
        <strain evidence="8">JS</strain>
    </source>
</reference>
<protein>
    <submittedName>
        <fullName evidence="7">ATPase</fullName>
    </submittedName>
</protein>
<evidence type="ECO:0000256" key="3">
    <source>
        <dbReference type="ARBA" id="ARBA00022801"/>
    </source>
</evidence>
<feature type="transmembrane region" description="Helical" evidence="5">
    <location>
        <begin position="81"/>
        <end position="102"/>
    </location>
</feature>
<dbReference type="eggNOG" id="COG4956">
    <property type="taxonomic scope" value="Bacteria"/>
</dbReference>
<dbReference type="Gene3D" id="3.40.50.1010">
    <property type="entry name" value="5'-nuclease"/>
    <property type="match status" value="1"/>
</dbReference>
<evidence type="ECO:0000256" key="5">
    <source>
        <dbReference type="SAM" id="Phobius"/>
    </source>
</evidence>
<sequence length="360" mass="39238">MFDAAIICLFILAGAGIGFHIVAFLPTSWTANVDVSGLRWVTLGFGFVFGAALGALVRSGYRRLERNIREMPSDALLTRSIGLVGGLLLANFLLGPIFLFPFPDQLAFIKFLASILASLVFAYLGMTLADVHGQAFLRRLNIATIKGGTEPGQFQSMSLAKIVDTSCIIDGRLEELFATAFLEGFLVVPRFVLDELQLLADSADAEKRARGRRGLDILSQLQSRFNDRLILHELDYPKLTTVDAKLVRLAQDLEGALVTNDYNLNKVASLQGLKVLNINELANVLKPRFLPGDLLQVKILREGKEPHQGVAYLDDGTMVVVEEGSGHIGEQASVSVTSALQTSAGRMIFARLQSRPAPKL</sequence>
<keyword evidence="5" id="KW-1133">Transmembrane helix</keyword>
<dbReference type="CDD" id="cd09877">
    <property type="entry name" value="PIN_YacL-like"/>
    <property type="match status" value="1"/>
</dbReference>
<dbReference type="PANTHER" id="PTHR11603">
    <property type="entry name" value="AAA FAMILY ATPASE"/>
    <property type="match status" value="1"/>
</dbReference>
<dbReference type="HOGENOM" id="CLU_050839_0_1_3"/>
<organism evidence="7 8">
    <name type="scientific">Gloeobacter kilaueensis (strain ATCC BAA-2537 / CCAP 1431/1 / ULC 316 / JS1)</name>
    <dbReference type="NCBI Taxonomy" id="1183438"/>
    <lineage>
        <taxon>Bacteria</taxon>
        <taxon>Bacillati</taxon>
        <taxon>Cyanobacteriota</taxon>
        <taxon>Cyanophyceae</taxon>
        <taxon>Gloeobacterales</taxon>
        <taxon>Gloeobacteraceae</taxon>
        <taxon>Gloeobacter</taxon>
    </lineage>
</organism>
<evidence type="ECO:0000313" key="7">
    <source>
        <dbReference type="EMBL" id="AGY59878.1"/>
    </source>
</evidence>
<evidence type="ECO:0000313" key="8">
    <source>
        <dbReference type="Proteomes" id="UP000017396"/>
    </source>
</evidence>
<dbReference type="Pfam" id="PF01938">
    <property type="entry name" value="TRAM"/>
    <property type="match status" value="1"/>
</dbReference>
<dbReference type="InterPro" id="IPR029060">
    <property type="entry name" value="PIN-like_dom_sf"/>
</dbReference>
<dbReference type="GO" id="GO:0016787">
    <property type="term" value="F:hydrolase activity"/>
    <property type="evidence" value="ECO:0007669"/>
    <property type="project" value="UniProtKB-KW"/>
</dbReference>
<dbReference type="InterPro" id="IPR002716">
    <property type="entry name" value="PIN_dom"/>
</dbReference>
<dbReference type="GO" id="GO:0004518">
    <property type="term" value="F:nuclease activity"/>
    <property type="evidence" value="ECO:0007669"/>
    <property type="project" value="UniProtKB-KW"/>
</dbReference>
<accession>U5QLY8</accession>
<dbReference type="InterPro" id="IPR002792">
    <property type="entry name" value="TRAM_dom"/>
</dbReference>
<dbReference type="AlphaFoldDB" id="U5QLY8"/>
<dbReference type="KEGG" id="glj:GKIL_3632"/>
<dbReference type="OrthoDB" id="9780734at2"/>
<evidence type="ECO:0000259" key="6">
    <source>
        <dbReference type="PROSITE" id="PS50926"/>
    </source>
</evidence>